<reference evidence="13 14" key="1">
    <citation type="journal article" date="2013" name="Genome Announc.">
        <title>Genome Sequence of the Obligate Gammaproteobacterial Methanotroph Methylomicrobium album Strain BG8.</title>
        <authorList>
            <person name="Kits K.D."/>
            <person name="Kalyuzhnaya M.G."/>
            <person name="Klotz M.G."/>
            <person name="Jetten M.S."/>
            <person name="Op den Camp H.J."/>
            <person name="Vuilleumier S."/>
            <person name="Bringel F."/>
            <person name="Dispirito A.A."/>
            <person name="Murrell J.C."/>
            <person name="Bruce D."/>
            <person name="Cheng J.F."/>
            <person name="Copeland A."/>
            <person name="Goodwin L."/>
            <person name="Hauser L."/>
            <person name="Lajus A."/>
            <person name="Land M.L."/>
            <person name="Lapidus A."/>
            <person name="Lucas S."/>
            <person name="Medigue C."/>
            <person name="Pitluck S."/>
            <person name="Woyke T."/>
            <person name="Zeytun A."/>
            <person name="Stein L.Y."/>
        </authorList>
    </citation>
    <scope>NUCLEOTIDE SEQUENCE [LARGE SCALE GENOMIC DNA]</scope>
    <source>
        <strain evidence="13 14">BG8</strain>
    </source>
</reference>
<dbReference type="GO" id="GO:0032153">
    <property type="term" value="C:cell division site"/>
    <property type="evidence" value="ECO:0007669"/>
    <property type="project" value="TreeGrafter"/>
</dbReference>
<dbReference type="InterPro" id="IPR036765">
    <property type="entry name" value="ZipA_FtsZ-bd_C_sf"/>
</dbReference>
<accession>H8GNM5</accession>
<keyword evidence="1 9" id="KW-1003">Cell membrane</keyword>
<comment type="subcellular location">
    <subcellularLocation>
        <location evidence="9">Cell inner membrane</location>
        <topology evidence="9">Single-pass type I membrane protein</topology>
    </subcellularLocation>
</comment>
<dbReference type="EMBL" id="CM001475">
    <property type="protein sequence ID" value="EIC29618.1"/>
    <property type="molecule type" value="Genomic_DNA"/>
</dbReference>
<dbReference type="InterPro" id="IPR007449">
    <property type="entry name" value="ZipA_FtsZ-bd_C"/>
</dbReference>
<dbReference type="GO" id="GO:0000917">
    <property type="term" value="P:division septum assembly"/>
    <property type="evidence" value="ECO:0007669"/>
    <property type="project" value="TreeGrafter"/>
</dbReference>
<evidence type="ECO:0000256" key="3">
    <source>
        <dbReference type="ARBA" id="ARBA00022618"/>
    </source>
</evidence>
<dbReference type="InterPro" id="IPR011919">
    <property type="entry name" value="Cell_div_ZipA"/>
</dbReference>
<keyword evidence="14" id="KW-1185">Reference proteome</keyword>
<gene>
    <name evidence="13" type="ORF">Metal_1852</name>
</gene>
<dbReference type="Pfam" id="PF04354">
    <property type="entry name" value="ZipA_C"/>
    <property type="match status" value="1"/>
</dbReference>
<evidence type="ECO:0000313" key="13">
    <source>
        <dbReference type="EMBL" id="EIC29618.1"/>
    </source>
</evidence>
<evidence type="ECO:0000256" key="1">
    <source>
        <dbReference type="ARBA" id="ARBA00022475"/>
    </source>
</evidence>
<feature type="compositionally biased region" description="Acidic residues" evidence="10">
    <location>
        <begin position="57"/>
        <end position="70"/>
    </location>
</feature>
<keyword evidence="3 8" id="KW-0132">Cell division</keyword>
<organism evidence="13 14">
    <name type="scientific">Methylomicrobium album BG8</name>
    <dbReference type="NCBI Taxonomy" id="686340"/>
    <lineage>
        <taxon>Bacteria</taxon>
        <taxon>Pseudomonadati</taxon>
        <taxon>Pseudomonadota</taxon>
        <taxon>Gammaproteobacteria</taxon>
        <taxon>Methylococcales</taxon>
        <taxon>Methylococcaceae</taxon>
        <taxon>Methylomicrobium</taxon>
    </lineage>
</organism>
<keyword evidence="4 9" id="KW-0812">Transmembrane</keyword>
<feature type="transmembrane region" description="Helical" evidence="11">
    <location>
        <begin position="6"/>
        <end position="27"/>
    </location>
</feature>
<evidence type="ECO:0000256" key="7">
    <source>
        <dbReference type="ARBA" id="ARBA00023306"/>
    </source>
</evidence>
<evidence type="ECO:0000313" key="14">
    <source>
        <dbReference type="Proteomes" id="UP000005090"/>
    </source>
</evidence>
<evidence type="ECO:0000256" key="11">
    <source>
        <dbReference type="SAM" id="Phobius"/>
    </source>
</evidence>
<evidence type="ECO:0000256" key="5">
    <source>
        <dbReference type="ARBA" id="ARBA00022989"/>
    </source>
</evidence>
<keyword evidence="7 8" id="KW-0131">Cell cycle</keyword>
<proteinExistence type="inferred from homology"/>
<feature type="domain" description="ZipA C-terminal FtsZ-binding" evidence="12">
    <location>
        <begin position="118"/>
        <end position="245"/>
    </location>
</feature>
<evidence type="ECO:0000256" key="2">
    <source>
        <dbReference type="ARBA" id="ARBA00022519"/>
    </source>
</evidence>
<dbReference type="STRING" id="686340.Metal_1852"/>
<dbReference type="RefSeq" id="WP_005371616.1">
    <property type="nucleotide sequence ID" value="NZ_CM001475.1"/>
</dbReference>
<dbReference type="Proteomes" id="UP000005090">
    <property type="component" value="Chromosome"/>
</dbReference>
<dbReference type="PANTHER" id="PTHR38685:SF1">
    <property type="entry name" value="CELL DIVISION PROTEIN ZIPA"/>
    <property type="match status" value="1"/>
</dbReference>
<dbReference type="SMART" id="SM00771">
    <property type="entry name" value="ZipA_C"/>
    <property type="match status" value="1"/>
</dbReference>
<dbReference type="HOGENOM" id="CLU_030174_2_1_6"/>
<comment type="similarity">
    <text evidence="8">Belongs to the ZipA family.</text>
</comment>
<evidence type="ECO:0000256" key="6">
    <source>
        <dbReference type="ARBA" id="ARBA00023136"/>
    </source>
</evidence>
<keyword evidence="6 9" id="KW-0472">Membrane</keyword>
<evidence type="ECO:0000259" key="12">
    <source>
        <dbReference type="SMART" id="SM00771"/>
    </source>
</evidence>
<feature type="region of interest" description="Disordered" evidence="10">
    <location>
        <begin position="36"/>
        <end position="115"/>
    </location>
</feature>
<protein>
    <recommendedName>
        <fullName evidence="8">Cell division protein ZipA</fullName>
    </recommendedName>
</protein>
<dbReference type="PANTHER" id="PTHR38685">
    <property type="entry name" value="CELL DIVISION PROTEIN ZIPA"/>
    <property type="match status" value="1"/>
</dbReference>
<dbReference type="AlphaFoldDB" id="H8GNM5"/>
<keyword evidence="2 9" id="KW-0997">Cell inner membrane</keyword>
<sequence length="245" mass="27376">MDKELLRIVIIATGLIIITGMLAWAFVKSKKYRDSLEDDFEDETPPKSGVAPRKAIDDEDFPGTLEEEDDRMAVASTAVSSGKTGRYHEPETEEPDAEANPEAEDSEDYDEPEPRFPAPSIIQFSVIANQDEGFNGLDLAHAFDLAGLEYGNLKIYERLDSKRLVDFGVASMQPPGTFPEHDLEDFYCPGIIFFMQPGELEDAVPVFDDFVQTAVFMAAELDGTVLDHEHRPLSEKTVELIRRSL</sequence>
<evidence type="ECO:0000256" key="8">
    <source>
        <dbReference type="RuleBase" id="RU003612"/>
    </source>
</evidence>
<name>H8GNM5_METAL</name>
<evidence type="ECO:0000256" key="4">
    <source>
        <dbReference type="ARBA" id="ARBA00022692"/>
    </source>
</evidence>
<evidence type="ECO:0000256" key="10">
    <source>
        <dbReference type="SAM" id="MobiDB-lite"/>
    </source>
</evidence>
<feature type="compositionally biased region" description="Acidic residues" evidence="10">
    <location>
        <begin position="91"/>
        <end position="111"/>
    </location>
</feature>
<dbReference type="Gene3D" id="3.30.1400.10">
    <property type="entry name" value="ZipA, C-terminal FtsZ-binding domain"/>
    <property type="match status" value="1"/>
</dbReference>
<comment type="function">
    <text evidence="8">Essential cell division protein that stabilizes the FtsZ protofilaments by cross-linking them and that serves as a cytoplasmic membrane anchor for the Z ring. Also required for the recruitment to the septal ring of downstream cell division proteins.</text>
</comment>
<dbReference type="eggNOG" id="COG3115">
    <property type="taxonomic scope" value="Bacteria"/>
</dbReference>
<evidence type="ECO:0000256" key="9">
    <source>
        <dbReference type="RuleBase" id="RU003613"/>
    </source>
</evidence>
<dbReference type="SUPFAM" id="SSF64383">
    <property type="entry name" value="Cell-division protein ZipA, C-terminal domain"/>
    <property type="match status" value="1"/>
</dbReference>
<keyword evidence="5 11" id="KW-1133">Transmembrane helix</keyword>
<dbReference type="GO" id="GO:0005886">
    <property type="term" value="C:plasma membrane"/>
    <property type="evidence" value="ECO:0007669"/>
    <property type="project" value="UniProtKB-SubCell"/>
</dbReference>